<dbReference type="Proteomes" id="UP000658720">
    <property type="component" value="Unassembled WGS sequence"/>
</dbReference>
<keyword evidence="2" id="KW-1185">Reference proteome</keyword>
<reference evidence="1 2" key="1">
    <citation type="submission" date="2020-10" db="EMBL/GenBank/DDBJ databases">
        <authorList>
            <person name="Castelo-Branco R."/>
            <person name="Eusebio N."/>
            <person name="Adriana R."/>
            <person name="Vieira A."/>
            <person name="Brugerolle De Fraissinette N."/>
            <person name="Rezende De Castro R."/>
            <person name="Schneider M.P."/>
            <person name="Vasconcelos V."/>
            <person name="Leao P.N."/>
        </authorList>
    </citation>
    <scope>NUCLEOTIDE SEQUENCE [LARGE SCALE GENOMIC DNA]</scope>
    <source>
        <strain evidence="1 2">LEGE 00031</strain>
    </source>
</reference>
<gene>
    <name evidence="1" type="ORF">IQ217_17715</name>
</gene>
<proteinExistence type="predicted"/>
<evidence type="ECO:0008006" key="3">
    <source>
        <dbReference type="Google" id="ProtNLM"/>
    </source>
</evidence>
<evidence type="ECO:0000313" key="2">
    <source>
        <dbReference type="Proteomes" id="UP000658720"/>
    </source>
</evidence>
<protein>
    <recommendedName>
        <fullName evidence="3">STI1 domain-containing protein</fullName>
    </recommendedName>
</protein>
<organism evidence="1 2">
    <name type="scientific">Synechocystis salina LEGE 00031</name>
    <dbReference type="NCBI Taxonomy" id="1828736"/>
    <lineage>
        <taxon>Bacteria</taxon>
        <taxon>Bacillati</taxon>
        <taxon>Cyanobacteriota</taxon>
        <taxon>Cyanophyceae</taxon>
        <taxon>Synechococcales</taxon>
        <taxon>Merismopediaceae</taxon>
        <taxon>Synechocystis</taxon>
    </lineage>
</organism>
<accession>A0ABR9VWA1</accession>
<comment type="caution">
    <text evidence="1">The sequence shown here is derived from an EMBL/GenBank/DDBJ whole genome shotgun (WGS) entry which is preliminary data.</text>
</comment>
<dbReference type="RefSeq" id="WP_194021127.1">
    <property type="nucleotide sequence ID" value="NZ_JADEVV010000076.1"/>
</dbReference>
<dbReference type="EMBL" id="JADEVV010000076">
    <property type="protein sequence ID" value="MBE9255637.1"/>
    <property type="molecule type" value="Genomic_DNA"/>
</dbReference>
<evidence type="ECO:0000313" key="1">
    <source>
        <dbReference type="EMBL" id="MBE9255637.1"/>
    </source>
</evidence>
<sequence>MFSSIVSGGLTLALAVFPVEAGGSGQIIQANVPVLQAQAIDLNEVQRQLEQNPQLVQQAEQLLRENPDLVIKTMEQILRNNPTLIQEIQAMPGLMNEMARQGTGIIDYLQKNPELFRQLEQMLVVPR</sequence>
<name>A0ABR9VWA1_9SYNC</name>